<name>A0ABQ9FB16_TEGGR</name>
<dbReference type="InterPro" id="IPR050745">
    <property type="entry name" value="Multifunctional_regulatory"/>
</dbReference>
<evidence type="ECO:0000256" key="4">
    <source>
        <dbReference type="SAM" id="SignalP"/>
    </source>
</evidence>
<dbReference type="SUPFAM" id="SSF48403">
    <property type="entry name" value="Ankyrin repeat"/>
    <property type="match status" value="1"/>
</dbReference>
<dbReference type="Gene3D" id="1.25.40.20">
    <property type="entry name" value="Ankyrin repeat-containing domain"/>
    <property type="match status" value="1"/>
</dbReference>
<dbReference type="PROSITE" id="PS50297">
    <property type="entry name" value="ANK_REP_REGION"/>
    <property type="match status" value="1"/>
</dbReference>
<protein>
    <submittedName>
        <fullName evidence="5">Uncharacterized protein</fullName>
    </submittedName>
</protein>
<proteinExistence type="predicted"/>
<feature type="repeat" description="ANK" evidence="3">
    <location>
        <begin position="369"/>
        <end position="398"/>
    </location>
</feature>
<dbReference type="EMBL" id="JARBDR010000342">
    <property type="protein sequence ID" value="KAJ8313562.1"/>
    <property type="molecule type" value="Genomic_DNA"/>
</dbReference>
<evidence type="ECO:0000256" key="2">
    <source>
        <dbReference type="ARBA" id="ARBA00023043"/>
    </source>
</evidence>
<evidence type="ECO:0000313" key="5">
    <source>
        <dbReference type="EMBL" id="KAJ8313562.1"/>
    </source>
</evidence>
<feature type="repeat" description="ANK" evidence="3">
    <location>
        <begin position="332"/>
        <end position="364"/>
    </location>
</feature>
<comment type="caution">
    <text evidence="5">The sequence shown here is derived from an EMBL/GenBank/DDBJ whole genome shotgun (WGS) entry which is preliminary data.</text>
</comment>
<dbReference type="PANTHER" id="PTHR24189">
    <property type="entry name" value="MYOTROPHIN"/>
    <property type="match status" value="1"/>
</dbReference>
<keyword evidence="1" id="KW-0677">Repeat</keyword>
<feature type="chain" id="PRO_5045047203" evidence="4">
    <location>
        <begin position="21"/>
        <end position="832"/>
    </location>
</feature>
<keyword evidence="6" id="KW-1185">Reference proteome</keyword>
<dbReference type="Pfam" id="PF12796">
    <property type="entry name" value="Ank_2"/>
    <property type="match status" value="1"/>
</dbReference>
<accession>A0ABQ9FB16</accession>
<keyword evidence="2 3" id="KW-0040">ANK repeat</keyword>
<dbReference type="SMART" id="SM00248">
    <property type="entry name" value="ANK"/>
    <property type="match status" value="3"/>
</dbReference>
<dbReference type="InterPro" id="IPR036770">
    <property type="entry name" value="Ankyrin_rpt-contain_sf"/>
</dbReference>
<evidence type="ECO:0000256" key="1">
    <source>
        <dbReference type="ARBA" id="ARBA00022737"/>
    </source>
</evidence>
<dbReference type="PROSITE" id="PS50088">
    <property type="entry name" value="ANK_REPEAT"/>
    <property type="match status" value="2"/>
</dbReference>
<feature type="signal peptide" evidence="4">
    <location>
        <begin position="1"/>
        <end position="20"/>
    </location>
</feature>
<evidence type="ECO:0000313" key="6">
    <source>
        <dbReference type="Proteomes" id="UP001217089"/>
    </source>
</evidence>
<reference evidence="5 6" key="1">
    <citation type="submission" date="2022-12" db="EMBL/GenBank/DDBJ databases">
        <title>Chromosome-level genome of Tegillarca granosa.</title>
        <authorList>
            <person name="Kim J."/>
        </authorList>
    </citation>
    <scope>NUCLEOTIDE SEQUENCE [LARGE SCALE GENOMIC DNA]</scope>
    <source>
        <strain evidence="5">Teg-2019</strain>
        <tissue evidence="5">Adductor muscle</tissue>
    </source>
</reference>
<evidence type="ECO:0000256" key="3">
    <source>
        <dbReference type="PROSITE-ProRule" id="PRU00023"/>
    </source>
</evidence>
<organism evidence="5 6">
    <name type="scientific">Tegillarca granosa</name>
    <name type="common">Malaysian cockle</name>
    <name type="synonym">Anadara granosa</name>
    <dbReference type="NCBI Taxonomy" id="220873"/>
    <lineage>
        <taxon>Eukaryota</taxon>
        <taxon>Metazoa</taxon>
        <taxon>Spiralia</taxon>
        <taxon>Lophotrochozoa</taxon>
        <taxon>Mollusca</taxon>
        <taxon>Bivalvia</taxon>
        <taxon>Autobranchia</taxon>
        <taxon>Pteriomorphia</taxon>
        <taxon>Arcoida</taxon>
        <taxon>Arcoidea</taxon>
        <taxon>Arcidae</taxon>
        <taxon>Tegillarca</taxon>
    </lineage>
</organism>
<keyword evidence="4" id="KW-0732">Signal</keyword>
<sequence length="832" mass="94613">MSMVNYQALVLLSLLVTANGIAVHDFHFRNMDNTVCQSMQYKSPWESPVNVDQYIIKVPYIRKYKMRVPNFLDKNQDFLESIREEVQTSLTTSKGMILFLNGKDIAQTETELFSHFICGYDMENKASTNFVPLAFHVCNRENMDTTRSSKFIRNFIGKIRQQIQEFGNLIDTDISIQKALHAKNCAENPTYCLEKGLLEPLHKIQKPVYRTLIVISGFEDCSYRLEEKSIKTLILNSLHKFPKWIKFLLISKSNYELRKQLQERGFKYRAVKERKQSFWEEDENKKQFDFKFGGYEVLILIFLISVIIEDGRNKVENHVNTNTQFRRINQGTGPTTLHRESYRGNIRNMKFFVMNGADINEINEQVYLTPLHLAAIKNQFHACEWLLLNGADCTAAAHFKSYEHIVSILPNECKIDLADFEGATPLRLAVLFRHELSVHVLSKWPVSKKEIRKCLGLAKHDEEIMKILLSCNSKKNDNKKDETKPSEEIVNFKNDISKKLFKCHSNLNMIQCGNFQPNNAKDNPSMTLYCDTKGTIPLNEHKFPKLLDMKEKSIQIFVKEGYFQLCPGLRNTNSEWNNPLRIGACIGVQGIMASATMGPFIDLPDGSLGFLTCAHLFNNVPVGAIIMQPSHLAFAGWDITESDKVCGILVHKIFDPQRTVSVDVAVVQIKSRIPERGLFAIGCNEELLKAGFDAAPVFDSGSIKEHMTQRDANRPIIKFGSETGLTKGVFTLNGPDVKISQQVGFESPCGNHTLIMKNQYEIQQIGNIPFFKPGDSGSGVFLVDDQRELHCIGMAIGCTSYGSAIVTPIGEILEALALPKRLKRFYHEPMEE</sequence>
<dbReference type="Proteomes" id="UP001217089">
    <property type="component" value="Unassembled WGS sequence"/>
</dbReference>
<gene>
    <name evidence="5" type="ORF">KUTeg_008123</name>
</gene>
<dbReference type="InterPro" id="IPR002110">
    <property type="entry name" value="Ankyrin_rpt"/>
</dbReference>